<dbReference type="EMBL" id="JPGK01000004">
    <property type="protein sequence ID" value="KGA94091.1"/>
    <property type="molecule type" value="Genomic_DNA"/>
</dbReference>
<evidence type="ECO:0000313" key="1">
    <source>
        <dbReference type="EMBL" id="KGA94091.1"/>
    </source>
</evidence>
<protein>
    <submittedName>
        <fullName evidence="1">Uncharacterized protein</fullName>
    </submittedName>
</protein>
<evidence type="ECO:0000313" key="2">
    <source>
        <dbReference type="Proteomes" id="UP000029452"/>
    </source>
</evidence>
<comment type="caution">
    <text evidence="1">The sequence shown here is derived from an EMBL/GenBank/DDBJ whole genome shotgun (WGS) entry which is preliminary data.</text>
</comment>
<dbReference type="PATRIC" id="fig|178606.4.peg.1250"/>
<gene>
    <name evidence="1" type="ORF">LptCag_0717</name>
</gene>
<sequence length="40" mass="4653">MEQSDSPKKGISFRMQDFLIRRDDILLNGLFFVCDTCQKG</sequence>
<name>A0A094YLK8_9BACT</name>
<accession>A0A094YLK8</accession>
<dbReference type="AlphaFoldDB" id="A0A094YLK8"/>
<dbReference type="Proteomes" id="UP000029452">
    <property type="component" value="Unassembled WGS sequence"/>
</dbReference>
<organism evidence="1 2">
    <name type="scientific">Leptospirillum ferriphilum</name>
    <dbReference type="NCBI Taxonomy" id="178606"/>
    <lineage>
        <taxon>Bacteria</taxon>
        <taxon>Pseudomonadati</taxon>
        <taxon>Nitrospirota</taxon>
        <taxon>Nitrospiria</taxon>
        <taxon>Nitrospirales</taxon>
        <taxon>Nitrospiraceae</taxon>
        <taxon>Leptospirillum</taxon>
    </lineage>
</organism>
<reference evidence="1 2" key="1">
    <citation type="submission" date="2014-06" db="EMBL/GenBank/DDBJ databases">
        <title>Draft genome sequence of iron oxidizing acidophile Leptospirillum ferriphilum DSM14647.</title>
        <authorList>
            <person name="Cardenas J.P."/>
            <person name="Lazcano M."/>
            <person name="Ossandon F.J."/>
            <person name="Corbett M."/>
            <person name="Holmes D.S."/>
            <person name="Watkin E."/>
        </authorList>
    </citation>
    <scope>NUCLEOTIDE SEQUENCE [LARGE SCALE GENOMIC DNA]</scope>
    <source>
        <strain evidence="1 2">DSM 14647</strain>
    </source>
</reference>
<proteinExistence type="predicted"/>